<proteinExistence type="predicted"/>
<keyword evidence="2" id="KW-1185">Reference proteome</keyword>
<name>A0A9N9E0P8_9GLOM</name>
<evidence type="ECO:0000313" key="2">
    <source>
        <dbReference type="Proteomes" id="UP000789405"/>
    </source>
</evidence>
<sequence length="140" mass="16369">KISWQLSIQICIKNILPDGCLDGANTYNLTLYESLPNVNISNLSTENNTNSKLEYDSENNYEYNSEDNLQDNSKNISGYQKKQVDNSYDLHLYTWDCEQFGKYILYKTVSSKKQRNKGSKRLIALFLLMHPRVKVLIMKW</sequence>
<dbReference type="AlphaFoldDB" id="A0A9N9E0P8"/>
<accession>A0A9N9E0P8</accession>
<reference evidence="1" key="1">
    <citation type="submission" date="2021-06" db="EMBL/GenBank/DDBJ databases">
        <authorList>
            <person name="Kallberg Y."/>
            <person name="Tangrot J."/>
            <person name="Rosling A."/>
        </authorList>
    </citation>
    <scope>NUCLEOTIDE SEQUENCE</scope>
    <source>
        <strain evidence="1">MA453B</strain>
    </source>
</reference>
<evidence type="ECO:0000313" key="1">
    <source>
        <dbReference type="EMBL" id="CAG8654243.1"/>
    </source>
</evidence>
<comment type="caution">
    <text evidence="1">The sequence shown here is derived from an EMBL/GenBank/DDBJ whole genome shotgun (WGS) entry which is preliminary data.</text>
</comment>
<protein>
    <submittedName>
        <fullName evidence="1">27240_t:CDS:1</fullName>
    </submittedName>
</protein>
<dbReference type="OrthoDB" id="10531653at2759"/>
<dbReference type="EMBL" id="CAJVPY010005987">
    <property type="protein sequence ID" value="CAG8654243.1"/>
    <property type="molecule type" value="Genomic_DNA"/>
</dbReference>
<organism evidence="1 2">
    <name type="scientific">Dentiscutata erythropus</name>
    <dbReference type="NCBI Taxonomy" id="1348616"/>
    <lineage>
        <taxon>Eukaryota</taxon>
        <taxon>Fungi</taxon>
        <taxon>Fungi incertae sedis</taxon>
        <taxon>Mucoromycota</taxon>
        <taxon>Glomeromycotina</taxon>
        <taxon>Glomeromycetes</taxon>
        <taxon>Diversisporales</taxon>
        <taxon>Gigasporaceae</taxon>
        <taxon>Dentiscutata</taxon>
    </lineage>
</organism>
<gene>
    <name evidence="1" type="ORF">DERYTH_LOCUS10351</name>
</gene>
<feature type="non-terminal residue" evidence="1">
    <location>
        <position position="140"/>
    </location>
</feature>
<dbReference type="Proteomes" id="UP000789405">
    <property type="component" value="Unassembled WGS sequence"/>
</dbReference>